<reference evidence="1" key="1">
    <citation type="submission" date="2021-05" db="EMBL/GenBank/DDBJ databases">
        <authorList>
            <person name="Pan Q."/>
            <person name="Jouanno E."/>
            <person name="Zahm M."/>
            <person name="Klopp C."/>
            <person name="Cabau C."/>
            <person name="Louis A."/>
            <person name="Berthelot C."/>
            <person name="Parey E."/>
            <person name="Roest Crollius H."/>
            <person name="Montfort J."/>
            <person name="Robinson-Rechavi M."/>
            <person name="Bouchez O."/>
            <person name="Lampietro C."/>
            <person name="Lopez Roques C."/>
            <person name="Donnadieu C."/>
            <person name="Postlethwait J."/>
            <person name="Bobe J."/>
            <person name="Dillon D."/>
            <person name="Chandos A."/>
            <person name="von Hippel F."/>
            <person name="Guiguen Y."/>
        </authorList>
    </citation>
    <scope>NUCLEOTIDE SEQUENCE</scope>
    <source>
        <strain evidence="1">YG-Jan2019</strain>
    </source>
</reference>
<gene>
    <name evidence="1" type="ORF">DPEC_G00318060</name>
</gene>
<dbReference type="Proteomes" id="UP001157502">
    <property type="component" value="Chromosome 30"/>
</dbReference>
<keyword evidence="2" id="KW-1185">Reference proteome</keyword>
<evidence type="ECO:0000313" key="1">
    <source>
        <dbReference type="EMBL" id="KAJ7989301.1"/>
    </source>
</evidence>
<accession>A0ACC2FD24</accession>
<dbReference type="EMBL" id="CM055757">
    <property type="protein sequence ID" value="KAJ7989301.1"/>
    <property type="molecule type" value="Genomic_DNA"/>
</dbReference>
<name>A0ACC2FD24_DALPE</name>
<organism evidence="1 2">
    <name type="scientific">Dallia pectoralis</name>
    <name type="common">Alaska blackfish</name>
    <dbReference type="NCBI Taxonomy" id="75939"/>
    <lineage>
        <taxon>Eukaryota</taxon>
        <taxon>Metazoa</taxon>
        <taxon>Chordata</taxon>
        <taxon>Craniata</taxon>
        <taxon>Vertebrata</taxon>
        <taxon>Euteleostomi</taxon>
        <taxon>Actinopterygii</taxon>
        <taxon>Neopterygii</taxon>
        <taxon>Teleostei</taxon>
        <taxon>Protacanthopterygii</taxon>
        <taxon>Esociformes</taxon>
        <taxon>Umbridae</taxon>
        <taxon>Dallia</taxon>
    </lineage>
</organism>
<comment type="caution">
    <text evidence="1">The sequence shown here is derived from an EMBL/GenBank/DDBJ whole genome shotgun (WGS) entry which is preliminary data.</text>
</comment>
<proteinExistence type="predicted"/>
<evidence type="ECO:0000313" key="2">
    <source>
        <dbReference type="Proteomes" id="UP001157502"/>
    </source>
</evidence>
<sequence>MLKKQGWCQGDTTGVNAGGRKSIRAEAWVNRSQPEPIDVSCKFYFLTAYSEDQVSCVDRSVRGNNIWELLLSCSALSRYAIVSCPANAAGTLWSFSASLCVWNTANAAGLKALVVFSHVCCELYLQIPGRLSTLPEPDHLYELKLQPDDSKPRHQDPHT</sequence>
<protein>
    <submittedName>
        <fullName evidence="1">Uncharacterized protein</fullName>
    </submittedName>
</protein>